<name>A0A834WBV5_9FABA</name>
<dbReference type="Proteomes" id="UP000634136">
    <property type="component" value="Unassembled WGS sequence"/>
</dbReference>
<organism evidence="1 2">
    <name type="scientific">Senna tora</name>
    <dbReference type="NCBI Taxonomy" id="362788"/>
    <lineage>
        <taxon>Eukaryota</taxon>
        <taxon>Viridiplantae</taxon>
        <taxon>Streptophyta</taxon>
        <taxon>Embryophyta</taxon>
        <taxon>Tracheophyta</taxon>
        <taxon>Spermatophyta</taxon>
        <taxon>Magnoliopsida</taxon>
        <taxon>eudicotyledons</taxon>
        <taxon>Gunneridae</taxon>
        <taxon>Pentapetalae</taxon>
        <taxon>rosids</taxon>
        <taxon>fabids</taxon>
        <taxon>Fabales</taxon>
        <taxon>Fabaceae</taxon>
        <taxon>Caesalpinioideae</taxon>
        <taxon>Cassia clade</taxon>
        <taxon>Senna</taxon>
    </lineage>
</organism>
<dbReference type="AlphaFoldDB" id="A0A834WBV5"/>
<reference evidence="1" key="1">
    <citation type="submission" date="2020-09" db="EMBL/GenBank/DDBJ databases">
        <title>Genome-Enabled Discovery of Anthraquinone Biosynthesis in Senna tora.</title>
        <authorList>
            <person name="Kang S.-H."/>
            <person name="Pandey R.P."/>
            <person name="Lee C.-M."/>
            <person name="Sim J.-S."/>
            <person name="Jeong J.-T."/>
            <person name="Choi B.-S."/>
            <person name="Jung M."/>
            <person name="Ginzburg D."/>
            <person name="Zhao K."/>
            <person name="Won S.Y."/>
            <person name="Oh T.-J."/>
            <person name="Yu Y."/>
            <person name="Kim N.-H."/>
            <person name="Lee O.R."/>
            <person name="Lee T.-H."/>
            <person name="Bashyal P."/>
            <person name="Kim T.-S."/>
            <person name="Lee W.-H."/>
            <person name="Kawkins C."/>
            <person name="Kim C.-K."/>
            <person name="Kim J.S."/>
            <person name="Ahn B.O."/>
            <person name="Rhee S.Y."/>
            <person name="Sohng J.K."/>
        </authorList>
    </citation>
    <scope>NUCLEOTIDE SEQUENCE</scope>
    <source>
        <tissue evidence="1">Leaf</tissue>
    </source>
</reference>
<accession>A0A834WBV5</accession>
<dbReference type="EMBL" id="JAAIUW010000009">
    <property type="protein sequence ID" value="KAF7816757.1"/>
    <property type="molecule type" value="Genomic_DNA"/>
</dbReference>
<gene>
    <name evidence="1" type="ORF">G2W53_030726</name>
</gene>
<evidence type="ECO:0000313" key="2">
    <source>
        <dbReference type="Proteomes" id="UP000634136"/>
    </source>
</evidence>
<protein>
    <submittedName>
        <fullName evidence="1">Uncharacterized protein</fullName>
    </submittedName>
</protein>
<sequence>MALEIALESLSPMFSWQKTQWKGMTLSLHVRARCGGKWKKLDEMSRLPLSHARERRKETMLDESFSPVLTCANNQSTAFVGGSPMVVGGAIGSASLLGLDEDRDHGRGTTEAALLGLDEDRLHTSACCLCFYRVFAFAQCFYRLRFCPVLLSAGKGK</sequence>
<proteinExistence type="predicted"/>
<keyword evidence="2" id="KW-1185">Reference proteome</keyword>
<comment type="caution">
    <text evidence="1">The sequence shown here is derived from an EMBL/GenBank/DDBJ whole genome shotgun (WGS) entry which is preliminary data.</text>
</comment>
<evidence type="ECO:0000313" key="1">
    <source>
        <dbReference type="EMBL" id="KAF7816757.1"/>
    </source>
</evidence>